<dbReference type="InterPro" id="IPR050682">
    <property type="entry name" value="ModA/WtpA"/>
</dbReference>
<dbReference type="Gene3D" id="3.40.190.10">
    <property type="entry name" value="Periplasmic binding protein-like II"/>
    <property type="match status" value="2"/>
</dbReference>
<dbReference type="GO" id="GO:0015689">
    <property type="term" value="P:molybdate ion transport"/>
    <property type="evidence" value="ECO:0007669"/>
    <property type="project" value="TreeGrafter"/>
</dbReference>
<dbReference type="GO" id="GO:0030973">
    <property type="term" value="F:molybdate ion binding"/>
    <property type="evidence" value="ECO:0007669"/>
    <property type="project" value="TreeGrafter"/>
</dbReference>
<accession>A0A8J3F4E5</accession>
<evidence type="ECO:0000313" key="1">
    <source>
        <dbReference type="EMBL" id="GGI52984.1"/>
    </source>
</evidence>
<reference evidence="1" key="2">
    <citation type="submission" date="2020-09" db="EMBL/GenBank/DDBJ databases">
        <authorList>
            <person name="Sun Q."/>
            <person name="Sedlacek I."/>
        </authorList>
    </citation>
    <scope>NUCLEOTIDE SEQUENCE</scope>
    <source>
        <strain evidence="1">CCM 7664</strain>
    </source>
</reference>
<sequence length="224" mass="24647">MDEILAAYRMQGGATFDVRYGPSGKLRQEIENGMLIDVFASASTGHTEELAGKNLLGPSRVFTYNELCVIARPQLNICEENVLDMLMTPSVRVATSTPVSDPMGDYTWEFFRRADTMRPGFHALLDGKAIRLSGAAMPAPGAAYLPYITAFTDDRADVYIAYRTNARIVSHTLPELDIVRIPQTCNVHSTYGIAARPDSADGRAFVKFALSTDVQHILQRHGFG</sequence>
<protein>
    <submittedName>
        <fullName evidence="1">Molybdate ABC transporter substrate-binding protein</fullName>
    </submittedName>
</protein>
<reference evidence="1" key="1">
    <citation type="journal article" date="2014" name="Int. J. Syst. Evol. Microbiol.">
        <title>Complete genome sequence of Corynebacterium casei LMG S-19264T (=DSM 44701T), isolated from a smear-ripened cheese.</title>
        <authorList>
            <consortium name="US DOE Joint Genome Institute (JGI-PGF)"/>
            <person name="Walter F."/>
            <person name="Albersmeier A."/>
            <person name="Kalinowski J."/>
            <person name="Ruckert C."/>
        </authorList>
    </citation>
    <scope>NUCLEOTIDE SEQUENCE</scope>
    <source>
        <strain evidence="1">CCM 7664</strain>
    </source>
</reference>
<gene>
    <name evidence="1" type="ORF">GCM10011430_01580</name>
</gene>
<organism evidence="1 2">
    <name type="scientific">Oxalicibacterium solurbis</name>
    <dbReference type="NCBI Taxonomy" id="69280"/>
    <lineage>
        <taxon>Bacteria</taxon>
        <taxon>Pseudomonadati</taxon>
        <taxon>Pseudomonadota</taxon>
        <taxon>Betaproteobacteria</taxon>
        <taxon>Burkholderiales</taxon>
        <taxon>Oxalobacteraceae</taxon>
        <taxon>Oxalicibacterium</taxon>
    </lineage>
</organism>
<dbReference type="AlphaFoldDB" id="A0A8J3F4E5"/>
<dbReference type="SUPFAM" id="SSF53850">
    <property type="entry name" value="Periplasmic binding protein-like II"/>
    <property type="match status" value="1"/>
</dbReference>
<dbReference type="Proteomes" id="UP000627205">
    <property type="component" value="Unassembled WGS sequence"/>
</dbReference>
<name>A0A8J3F4E5_9BURK</name>
<keyword evidence="2" id="KW-1185">Reference proteome</keyword>
<evidence type="ECO:0000313" key="2">
    <source>
        <dbReference type="Proteomes" id="UP000627205"/>
    </source>
</evidence>
<dbReference type="EMBL" id="BMDP01000001">
    <property type="protein sequence ID" value="GGI52984.1"/>
    <property type="molecule type" value="Genomic_DNA"/>
</dbReference>
<dbReference type="PANTHER" id="PTHR30632">
    <property type="entry name" value="MOLYBDATE-BINDING PERIPLASMIC PROTEIN"/>
    <property type="match status" value="1"/>
</dbReference>
<dbReference type="PANTHER" id="PTHR30632:SF0">
    <property type="entry name" value="SULFATE-BINDING PROTEIN"/>
    <property type="match status" value="1"/>
</dbReference>
<comment type="caution">
    <text evidence="1">The sequence shown here is derived from an EMBL/GenBank/DDBJ whole genome shotgun (WGS) entry which is preliminary data.</text>
</comment>
<proteinExistence type="predicted"/>
<dbReference type="Pfam" id="PF13531">
    <property type="entry name" value="SBP_bac_11"/>
    <property type="match status" value="1"/>
</dbReference>